<name>A0ABP9F144_9ACTN</name>
<reference evidence="3" key="1">
    <citation type="journal article" date="2019" name="Int. J. Syst. Evol. Microbiol.">
        <title>The Global Catalogue of Microorganisms (GCM) 10K type strain sequencing project: providing services to taxonomists for standard genome sequencing and annotation.</title>
        <authorList>
            <consortium name="The Broad Institute Genomics Platform"/>
            <consortium name="The Broad Institute Genome Sequencing Center for Infectious Disease"/>
            <person name="Wu L."/>
            <person name="Ma J."/>
        </authorList>
    </citation>
    <scope>NUCLEOTIDE SEQUENCE [LARGE SCALE GENOMIC DNA]</scope>
    <source>
        <strain evidence="3">JCM 19125</strain>
    </source>
</reference>
<dbReference type="InterPro" id="IPR036237">
    <property type="entry name" value="Xyl_isomerase-like_sf"/>
</dbReference>
<dbReference type="RefSeq" id="WP_345578149.1">
    <property type="nucleotide sequence ID" value="NZ_BAABLV010000006.1"/>
</dbReference>
<gene>
    <name evidence="2" type="ORF">GCM10025789_03820</name>
</gene>
<dbReference type="Gene3D" id="3.20.20.150">
    <property type="entry name" value="Divalent-metal-dependent TIM barrel enzymes"/>
    <property type="match status" value="1"/>
</dbReference>
<dbReference type="InterPro" id="IPR050312">
    <property type="entry name" value="IolE/XylAMocC-like"/>
</dbReference>
<dbReference type="EMBL" id="BAABLV010000006">
    <property type="protein sequence ID" value="GAA4890524.1"/>
    <property type="molecule type" value="Genomic_DNA"/>
</dbReference>
<evidence type="ECO:0000313" key="3">
    <source>
        <dbReference type="Proteomes" id="UP001501521"/>
    </source>
</evidence>
<accession>A0ABP9F144</accession>
<feature type="domain" description="Xylose isomerase-like TIM barrel" evidence="1">
    <location>
        <begin position="34"/>
        <end position="292"/>
    </location>
</feature>
<dbReference type="InterPro" id="IPR013022">
    <property type="entry name" value="Xyl_isomerase-like_TIM-brl"/>
</dbReference>
<dbReference type="PANTHER" id="PTHR12110:SF41">
    <property type="entry name" value="INOSOSE DEHYDRATASE"/>
    <property type="match status" value="1"/>
</dbReference>
<protein>
    <submittedName>
        <fullName evidence="2">Sugar phosphate isomerase/epimerase</fullName>
    </submittedName>
</protein>
<evidence type="ECO:0000259" key="1">
    <source>
        <dbReference type="Pfam" id="PF01261"/>
    </source>
</evidence>
<keyword evidence="3" id="KW-1185">Reference proteome</keyword>
<dbReference type="Pfam" id="PF01261">
    <property type="entry name" value="AP_endonuc_2"/>
    <property type="match status" value="1"/>
</dbReference>
<evidence type="ECO:0000313" key="2">
    <source>
        <dbReference type="EMBL" id="GAA4890524.1"/>
    </source>
</evidence>
<dbReference type="PANTHER" id="PTHR12110">
    <property type="entry name" value="HYDROXYPYRUVATE ISOMERASE"/>
    <property type="match status" value="1"/>
</dbReference>
<keyword evidence="2" id="KW-0413">Isomerase</keyword>
<dbReference type="Proteomes" id="UP001501521">
    <property type="component" value="Unassembled WGS sequence"/>
</dbReference>
<dbReference type="SUPFAM" id="SSF51658">
    <property type="entry name" value="Xylose isomerase-like"/>
    <property type="match status" value="1"/>
</dbReference>
<comment type="caution">
    <text evidence="2">The sequence shown here is derived from an EMBL/GenBank/DDBJ whole genome shotgun (WGS) entry which is preliminary data.</text>
</comment>
<proteinExistence type="predicted"/>
<sequence>MGYSAATWPIAAAMLPFPGSQDAHPAVWLGHLSQVAREGFTEVDLTDSWLRIGDLDDARRRLLTQALAEVGLDPIAVSAIRRSVLDPVDGEANLAYSHRVLDAAGEMGATVVSFGLHRPLTPAQQRAFWFWTAQGPVDPTDDATWRLAVRRLRELGAHAAELGLQVSLEMYEDTLLGTSESAVRLVGDIGLDNVGLNPDLGNLFRLHRPVEDFLTAVERCLPHANYWHVKNYFRSEDAAGNVVSVPAPMAHGSANYRRAIEIAVDAGFVGAFCVEHYGGDGLTVSADNRDYIRRMLAVALREPR</sequence>
<dbReference type="GO" id="GO:0016853">
    <property type="term" value="F:isomerase activity"/>
    <property type="evidence" value="ECO:0007669"/>
    <property type="project" value="UniProtKB-KW"/>
</dbReference>
<organism evidence="2 3">
    <name type="scientific">Tessaracoccus lubricantis</name>
    <dbReference type="NCBI Taxonomy" id="545543"/>
    <lineage>
        <taxon>Bacteria</taxon>
        <taxon>Bacillati</taxon>
        <taxon>Actinomycetota</taxon>
        <taxon>Actinomycetes</taxon>
        <taxon>Propionibacteriales</taxon>
        <taxon>Propionibacteriaceae</taxon>
        <taxon>Tessaracoccus</taxon>
    </lineage>
</organism>